<comment type="caution">
    <text evidence="1">The sequence shown here is derived from an EMBL/GenBank/DDBJ whole genome shotgun (WGS) entry which is preliminary data.</text>
</comment>
<protein>
    <submittedName>
        <fullName evidence="1">Uncharacterized protein</fullName>
    </submittedName>
</protein>
<evidence type="ECO:0000313" key="1">
    <source>
        <dbReference type="EMBL" id="KXV49599.1"/>
    </source>
</evidence>
<reference evidence="1 2" key="1">
    <citation type="submission" date="2015-06" db="EMBL/GenBank/DDBJ databases">
        <title>Improved classification and identification of acetic acid bacteria using matrix-assisted laser desorption/ionization time-of-flight mass spectrometry; Gluconobacter nephelii and Gluconobacter uchimurae are later heterotypic synonyms of Gluconobacter japonicus and Gluconobacter oxydans, respectively.</title>
        <authorList>
            <person name="Li L."/>
            <person name="Cleenwerck I."/>
            <person name="De Vuyst L."/>
            <person name="Vandamme P."/>
        </authorList>
    </citation>
    <scope>NUCLEOTIDE SEQUENCE [LARGE SCALE GENOMIC DNA]</scope>
    <source>
        <strain evidence="1 2">LMG 1768</strain>
    </source>
</reference>
<dbReference type="Proteomes" id="UP000075636">
    <property type="component" value="Unassembled WGS sequence"/>
</dbReference>
<dbReference type="AlphaFoldDB" id="A0A149TLJ4"/>
<dbReference type="PATRIC" id="fig|318683.6.peg.3089"/>
<organism evidence="1 2">
    <name type="scientific">Gluconobacter albidus</name>
    <dbReference type="NCBI Taxonomy" id="318683"/>
    <lineage>
        <taxon>Bacteria</taxon>
        <taxon>Pseudomonadati</taxon>
        <taxon>Pseudomonadota</taxon>
        <taxon>Alphaproteobacteria</taxon>
        <taxon>Acetobacterales</taxon>
        <taxon>Acetobacteraceae</taxon>
        <taxon>Gluconobacter</taxon>
    </lineage>
</organism>
<accession>A0A149TLJ4</accession>
<evidence type="ECO:0000313" key="2">
    <source>
        <dbReference type="Proteomes" id="UP000075636"/>
    </source>
</evidence>
<proteinExistence type="predicted"/>
<dbReference type="EMBL" id="LHZR01000093">
    <property type="protein sequence ID" value="KXV49599.1"/>
    <property type="molecule type" value="Genomic_DNA"/>
</dbReference>
<gene>
    <name evidence="1" type="ORF">AD945_04020</name>
</gene>
<dbReference type="RefSeq" id="WP_062106700.1">
    <property type="nucleotide sequence ID" value="NZ_LHZR01000093.1"/>
</dbReference>
<sequence>MNALTLEEIQATRLRVSALWNEVSRQRQKLTERIGPRGLMIGIFVSTAAEVTPLHASSPKEFIRLWRALPESVREDRHDKLRDLRRACARWDAEARRSGLLDLEREASLETEHFKRLMKNWSDADLLDTPF</sequence>
<name>A0A149TLJ4_9PROT</name>